<dbReference type="EMBL" id="JACHMH010000001">
    <property type="protein sequence ID" value="MBB4676409.1"/>
    <property type="molecule type" value="Genomic_DNA"/>
</dbReference>
<comment type="caution">
    <text evidence="2">The sequence shown here is derived from an EMBL/GenBank/DDBJ whole genome shotgun (WGS) entry which is preliminary data.</text>
</comment>
<keyword evidence="3" id="KW-1185">Reference proteome</keyword>
<organism evidence="2 3">
    <name type="scientific">Crossiella cryophila</name>
    <dbReference type="NCBI Taxonomy" id="43355"/>
    <lineage>
        <taxon>Bacteria</taxon>
        <taxon>Bacillati</taxon>
        <taxon>Actinomycetota</taxon>
        <taxon>Actinomycetes</taxon>
        <taxon>Pseudonocardiales</taxon>
        <taxon>Pseudonocardiaceae</taxon>
        <taxon>Crossiella</taxon>
    </lineage>
</organism>
<feature type="transmembrane region" description="Helical" evidence="1">
    <location>
        <begin position="40"/>
        <end position="61"/>
    </location>
</feature>
<proteinExistence type="predicted"/>
<reference evidence="2 3" key="1">
    <citation type="submission" date="2020-08" db="EMBL/GenBank/DDBJ databases">
        <title>Sequencing the genomes of 1000 actinobacteria strains.</title>
        <authorList>
            <person name="Klenk H.-P."/>
        </authorList>
    </citation>
    <scope>NUCLEOTIDE SEQUENCE [LARGE SCALE GENOMIC DNA]</scope>
    <source>
        <strain evidence="2 3">DSM 44230</strain>
    </source>
</reference>
<evidence type="ECO:0000313" key="3">
    <source>
        <dbReference type="Proteomes" id="UP000533598"/>
    </source>
</evidence>
<feature type="transmembrane region" description="Helical" evidence="1">
    <location>
        <begin position="99"/>
        <end position="115"/>
    </location>
</feature>
<name>A0A7W7C8B9_9PSEU</name>
<dbReference type="RefSeq" id="WP_185002238.1">
    <property type="nucleotide sequence ID" value="NZ_BAAAUI010000056.1"/>
</dbReference>
<protein>
    <submittedName>
        <fullName evidence="2">Uncharacterized protein</fullName>
    </submittedName>
</protein>
<sequence length="136" mass="15000">MPKFLLIAAVVVVVQALLNLGLNGFALVLLVQQARPVNQQGVLLVASMLIMALLLVCALRFHRREPWVRHTTLAVEWIVVAGALLNLAGGLLLGRFTPQALVPFVFAALVLRALLKAEAREWFAGELREWTGDQRQ</sequence>
<feature type="transmembrane region" description="Helical" evidence="1">
    <location>
        <begin position="73"/>
        <end position="93"/>
    </location>
</feature>
<keyword evidence="1" id="KW-0812">Transmembrane</keyword>
<gene>
    <name evidence="2" type="ORF">HNR67_002527</name>
</gene>
<accession>A0A7W7C8B9</accession>
<dbReference type="Proteomes" id="UP000533598">
    <property type="component" value="Unassembled WGS sequence"/>
</dbReference>
<evidence type="ECO:0000313" key="2">
    <source>
        <dbReference type="EMBL" id="MBB4676409.1"/>
    </source>
</evidence>
<keyword evidence="1" id="KW-1133">Transmembrane helix</keyword>
<dbReference type="AlphaFoldDB" id="A0A7W7C8B9"/>
<evidence type="ECO:0000256" key="1">
    <source>
        <dbReference type="SAM" id="Phobius"/>
    </source>
</evidence>
<keyword evidence="1" id="KW-0472">Membrane</keyword>